<organism evidence="1 2">
    <name type="scientific">Lentinus brumalis</name>
    <dbReference type="NCBI Taxonomy" id="2498619"/>
    <lineage>
        <taxon>Eukaryota</taxon>
        <taxon>Fungi</taxon>
        <taxon>Dikarya</taxon>
        <taxon>Basidiomycota</taxon>
        <taxon>Agaricomycotina</taxon>
        <taxon>Agaricomycetes</taxon>
        <taxon>Polyporales</taxon>
        <taxon>Polyporaceae</taxon>
        <taxon>Lentinus</taxon>
    </lineage>
</organism>
<dbReference type="AlphaFoldDB" id="A0A371D1A6"/>
<protein>
    <submittedName>
        <fullName evidence="1">Uncharacterized protein</fullName>
    </submittedName>
</protein>
<accession>A0A371D1A6</accession>
<dbReference type="Proteomes" id="UP000256964">
    <property type="component" value="Unassembled WGS sequence"/>
</dbReference>
<gene>
    <name evidence="1" type="ORF">OH76DRAFT_886065</name>
</gene>
<dbReference type="EMBL" id="KZ857428">
    <property type="protein sequence ID" value="RDX46326.1"/>
    <property type="molecule type" value="Genomic_DNA"/>
</dbReference>
<reference evidence="1 2" key="1">
    <citation type="journal article" date="2018" name="Biotechnol. Biofuels">
        <title>Integrative visual omics of the white-rot fungus Polyporus brumalis exposes the biotechnological potential of its oxidative enzymes for delignifying raw plant biomass.</title>
        <authorList>
            <person name="Miyauchi S."/>
            <person name="Rancon A."/>
            <person name="Drula E."/>
            <person name="Hage H."/>
            <person name="Chaduli D."/>
            <person name="Favel A."/>
            <person name="Grisel S."/>
            <person name="Henrissat B."/>
            <person name="Herpoel-Gimbert I."/>
            <person name="Ruiz-Duenas F.J."/>
            <person name="Chevret D."/>
            <person name="Hainaut M."/>
            <person name="Lin J."/>
            <person name="Wang M."/>
            <person name="Pangilinan J."/>
            <person name="Lipzen A."/>
            <person name="Lesage-Meessen L."/>
            <person name="Navarro D."/>
            <person name="Riley R."/>
            <person name="Grigoriev I.V."/>
            <person name="Zhou S."/>
            <person name="Raouche S."/>
            <person name="Rosso M.N."/>
        </authorList>
    </citation>
    <scope>NUCLEOTIDE SEQUENCE [LARGE SCALE GENOMIC DNA]</scope>
    <source>
        <strain evidence="1 2">BRFM 1820</strain>
    </source>
</reference>
<evidence type="ECO:0000313" key="2">
    <source>
        <dbReference type="Proteomes" id="UP000256964"/>
    </source>
</evidence>
<evidence type="ECO:0000313" key="1">
    <source>
        <dbReference type="EMBL" id="RDX46326.1"/>
    </source>
</evidence>
<name>A0A371D1A6_9APHY</name>
<sequence length="153" mass="17170">MSSPCTAERLQASSYGNDEDIKSMLESFDKSDQAGLQAREGAVVHHVPRYELQRCQGQSLTRTLTLYFRAVHSSVHHLRGHVEGPAAAAERARWRLLLTYVHDFKTVLLCGLIELQAQICWHENGLEKRSCLVEVSSDSTSSSPQWSLLRFGS</sequence>
<proteinExistence type="predicted"/>
<keyword evidence="2" id="KW-1185">Reference proteome</keyword>